<dbReference type="Proteomes" id="UP000243745">
    <property type="component" value="Unassembled WGS sequence"/>
</dbReference>
<reference evidence="2 3" key="1">
    <citation type="submission" date="2016-10" db="EMBL/GenBank/DDBJ databases">
        <authorList>
            <person name="Varghese N."/>
            <person name="Submissions S."/>
        </authorList>
    </citation>
    <scope>NUCLEOTIDE SEQUENCE [LARGE SCALE GENOMIC DNA]</scope>
    <source>
        <strain evidence="2 3">DSM 1361</strain>
    </source>
</reference>
<protein>
    <submittedName>
        <fullName evidence="2">Uncharacterized protein</fullName>
    </submittedName>
</protein>
<proteinExistence type="predicted"/>
<organism evidence="2 3">
    <name type="scientific">Ruminobacter amylophilus</name>
    <dbReference type="NCBI Taxonomy" id="867"/>
    <lineage>
        <taxon>Bacteria</taxon>
        <taxon>Pseudomonadati</taxon>
        <taxon>Pseudomonadota</taxon>
        <taxon>Gammaproteobacteria</taxon>
        <taxon>Aeromonadales</taxon>
        <taxon>Succinivibrionaceae</taxon>
        <taxon>Ruminobacter</taxon>
    </lineage>
</organism>
<dbReference type="EMBL" id="FOXF01000037">
    <property type="protein sequence ID" value="SFP56556.1"/>
    <property type="molecule type" value="Genomic_DNA"/>
</dbReference>
<dbReference type="RefSeq" id="WP_093142892.1">
    <property type="nucleotide sequence ID" value="NZ_FOXF01000037.1"/>
</dbReference>
<feature type="transmembrane region" description="Helical" evidence="1">
    <location>
        <begin position="7"/>
        <end position="32"/>
    </location>
</feature>
<feature type="transmembrane region" description="Helical" evidence="1">
    <location>
        <begin position="38"/>
        <end position="55"/>
    </location>
</feature>
<evidence type="ECO:0000313" key="3">
    <source>
        <dbReference type="Proteomes" id="UP000243745"/>
    </source>
</evidence>
<gene>
    <name evidence="2" type="ORF">SAMN02910344_01743</name>
</gene>
<keyword evidence="3" id="KW-1185">Reference proteome</keyword>
<name>A0A662ZIP5_9GAMM</name>
<accession>A0A662ZIP5</accession>
<evidence type="ECO:0000256" key="1">
    <source>
        <dbReference type="SAM" id="Phobius"/>
    </source>
</evidence>
<keyword evidence="1" id="KW-0812">Transmembrane</keyword>
<dbReference type="AlphaFoldDB" id="A0A662ZIP5"/>
<dbReference type="OrthoDB" id="7067879at2"/>
<keyword evidence="1" id="KW-0472">Membrane</keyword>
<sequence>MIENVEIFMIYSGFTLFIVGAICCFIAVSFRFGVLCTLLGNTMLYLGTIFSRRTYEFMERVGISDFFNHDLDELKVKAVVTAVILMTFLWSVRWVKHFVVDGVFYFLFPNVIKPQIKKSKA</sequence>
<evidence type="ECO:0000313" key="2">
    <source>
        <dbReference type="EMBL" id="SFP56556.1"/>
    </source>
</evidence>
<keyword evidence="1" id="KW-1133">Transmembrane helix</keyword>